<dbReference type="PANTHER" id="PTHR44154:SF1">
    <property type="entry name" value="QUINONE OXIDOREDUCTASE"/>
    <property type="match status" value="1"/>
</dbReference>
<dbReference type="GO" id="GO:0070402">
    <property type="term" value="F:NADPH binding"/>
    <property type="evidence" value="ECO:0007669"/>
    <property type="project" value="TreeGrafter"/>
</dbReference>
<dbReference type="SUPFAM" id="SSF51735">
    <property type="entry name" value="NAD(P)-binding Rossmann-fold domains"/>
    <property type="match status" value="1"/>
</dbReference>
<dbReference type="GO" id="GO:0003730">
    <property type="term" value="F:mRNA 3'-UTR binding"/>
    <property type="evidence" value="ECO:0007669"/>
    <property type="project" value="TreeGrafter"/>
</dbReference>
<organism evidence="4 5">
    <name type="scientific">Bursaphelenchus okinawaensis</name>
    <dbReference type="NCBI Taxonomy" id="465554"/>
    <lineage>
        <taxon>Eukaryota</taxon>
        <taxon>Metazoa</taxon>
        <taxon>Ecdysozoa</taxon>
        <taxon>Nematoda</taxon>
        <taxon>Chromadorea</taxon>
        <taxon>Rhabditida</taxon>
        <taxon>Tylenchina</taxon>
        <taxon>Tylenchomorpha</taxon>
        <taxon>Aphelenchoidea</taxon>
        <taxon>Aphelenchoididae</taxon>
        <taxon>Bursaphelenchus</taxon>
    </lineage>
</organism>
<dbReference type="InterPro" id="IPR013154">
    <property type="entry name" value="ADH-like_N"/>
</dbReference>
<feature type="compositionally biased region" description="Low complexity" evidence="2">
    <location>
        <begin position="343"/>
        <end position="352"/>
    </location>
</feature>
<dbReference type="OrthoDB" id="3941538at2759"/>
<feature type="compositionally biased region" description="Low complexity" evidence="2">
    <location>
        <begin position="363"/>
        <end position="377"/>
    </location>
</feature>
<feature type="compositionally biased region" description="Gly residues" evidence="2">
    <location>
        <begin position="353"/>
        <end position="362"/>
    </location>
</feature>
<feature type="compositionally biased region" description="Low complexity" evidence="2">
    <location>
        <begin position="401"/>
        <end position="411"/>
    </location>
</feature>
<proteinExistence type="predicted"/>
<feature type="region of interest" description="Disordered" evidence="2">
    <location>
        <begin position="323"/>
        <end position="472"/>
    </location>
</feature>
<dbReference type="SMART" id="SM00829">
    <property type="entry name" value="PKS_ER"/>
    <property type="match status" value="1"/>
</dbReference>
<evidence type="ECO:0000256" key="1">
    <source>
        <dbReference type="ARBA" id="ARBA00022857"/>
    </source>
</evidence>
<comment type="caution">
    <text evidence="4">The sequence shown here is derived from an EMBL/GenBank/DDBJ whole genome shotgun (WGS) entry which is preliminary data.</text>
</comment>
<evidence type="ECO:0000313" key="4">
    <source>
        <dbReference type="EMBL" id="CAD5207373.1"/>
    </source>
</evidence>
<accession>A0A811JV53</accession>
<dbReference type="InterPro" id="IPR020843">
    <property type="entry name" value="ER"/>
</dbReference>
<dbReference type="Pfam" id="PF00107">
    <property type="entry name" value="ADH_zinc_N"/>
    <property type="match status" value="1"/>
</dbReference>
<dbReference type="AlphaFoldDB" id="A0A811JV53"/>
<dbReference type="SUPFAM" id="SSF50129">
    <property type="entry name" value="GroES-like"/>
    <property type="match status" value="1"/>
</dbReference>
<dbReference type="InterPro" id="IPR051603">
    <property type="entry name" value="Zinc-ADH_QOR/CCCR"/>
</dbReference>
<dbReference type="InterPro" id="IPR011032">
    <property type="entry name" value="GroES-like_sf"/>
</dbReference>
<evidence type="ECO:0000259" key="3">
    <source>
        <dbReference type="SMART" id="SM00829"/>
    </source>
</evidence>
<dbReference type="PANTHER" id="PTHR44154">
    <property type="entry name" value="QUINONE OXIDOREDUCTASE"/>
    <property type="match status" value="1"/>
</dbReference>
<dbReference type="EMBL" id="CAJFCW020000001">
    <property type="protein sequence ID" value="CAG9085378.1"/>
    <property type="molecule type" value="Genomic_DNA"/>
</dbReference>
<dbReference type="CDD" id="cd08253">
    <property type="entry name" value="zeta_crystallin"/>
    <property type="match status" value="1"/>
</dbReference>
<keyword evidence="1" id="KW-0521">NADP</keyword>
<keyword evidence="5" id="KW-1185">Reference proteome</keyword>
<dbReference type="Gene3D" id="3.40.50.720">
    <property type="entry name" value="NAD(P)-binding Rossmann-like Domain"/>
    <property type="match status" value="1"/>
</dbReference>
<sequence length="472" mass="49198">MRGGLLRSHGGPGAILVEDVPTPPLGENQVLIKVKASSLNRIDALIRAGQVPNPPQLPLVLGRDGAGVVEQVSENVFNFHPGDRVFFVSSRNGANADYVVVDPNFVFPLPSRISFAQGATLGVAYFAAYRALFMKAGAQAGQSIFIHGVSGGVGLAAAELAKVHGLRVFGTAGTPEGEQLAKKFCEKVWNHKDASYVETVKSEFSQGFDVILEMVAHVNLANDLELAARNGRVVIVGNSGNIEINPDQAIGKEASIVGLYADDTNAHDYQRIAERLIGLLEGGHITPIVGRKFQLEHLPDAHNQLESPGATGKIVLIHDQDAEEGAQGQSGQGEGVPEGHGLPEGQAAPEGQGEAGGQGLPEGQGPPQGEQAPEGQAVPEGGETVPEGVQQAPTDPSAAQEGQEVPEGAPAEPQPAPEGQDAPTQDQPAAPEEDKPIPAPEAPTEPQPQEESGDLTFDDVTHAGDANEVKDS</sequence>
<reference evidence="4" key="1">
    <citation type="submission" date="2020-09" db="EMBL/GenBank/DDBJ databases">
        <authorList>
            <person name="Kikuchi T."/>
        </authorList>
    </citation>
    <scope>NUCLEOTIDE SEQUENCE</scope>
    <source>
        <strain evidence="4">SH1</strain>
    </source>
</reference>
<evidence type="ECO:0000313" key="5">
    <source>
        <dbReference type="Proteomes" id="UP000614601"/>
    </source>
</evidence>
<dbReference type="EMBL" id="CAJFDH010000001">
    <property type="protein sequence ID" value="CAD5207373.1"/>
    <property type="molecule type" value="Genomic_DNA"/>
</dbReference>
<feature type="compositionally biased region" description="Pro residues" evidence="2">
    <location>
        <begin position="437"/>
        <end position="446"/>
    </location>
</feature>
<dbReference type="GO" id="GO:0003960">
    <property type="term" value="F:quinone reductase (NADPH) activity"/>
    <property type="evidence" value="ECO:0007669"/>
    <property type="project" value="TreeGrafter"/>
</dbReference>
<dbReference type="Proteomes" id="UP000614601">
    <property type="component" value="Unassembled WGS sequence"/>
</dbReference>
<dbReference type="Pfam" id="PF08240">
    <property type="entry name" value="ADH_N"/>
    <property type="match status" value="1"/>
</dbReference>
<feature type="domain" description="Enoyl reductase (ER)" evidence="3">
    <location>
        <begin position="10"/>
        <end position="316"/>
    </location>
</feature>
<protein>
    <recommendedName>
        <fullName evidence="3">Enoyl reductase (ER) domain-containing protein</fullName>
    </recommendedName>
</protein>
<dbReference type="FunFam" id="3.40.50.720:FF:000244">
    <property type="entry name" value="quinone oxidoreductase"/>
    <property type="match status" value="1"/>
</dbReference>
<feature type="compositionally biased region" description="Basic and acidic residues" evidence="2">
    <location>
        <begin position="459"/>
        <end position="472"/>
    </location>
</feature>
<gene>
    <name evidence="4" type="ORF">BOKJ2_LOCUS2057</name>
</gene>
<evidence type="ECO:0000256" key="2">
    <source>
        <dbReference type="SAM" id="MobiDB-lite"/>
    </source>
</evidence>
<name>A0A811JV53_9BILA</name>
<dbReference type="Proteomes" id="UP000783686">
    <property type="component" value="Unassembled WGS sequence"/>
</dbReference>
<dbReference type="InterPro" id="IPR036291">
    <property type="entry name" value="NAD(P)-bd_dom_sf"/>
</dbReference>
<feature type="compositionally biased region" description="Gly residues" evidence="2">
    <location>
        <begin position="328"/>
        <end position="338"/>
    </location>
</feature>
<dbReference type="InterPro" id="IPR013149">
    <property type="entry name" value="ADH-like_C"/>
</dbReference>
<dbReference type="GO" id="GO:0005829">
    <property type="term" value="C:cytosol"/>
    <property type="evidence" value="ECO:0007669"/>
    <property type="project" value="TreeGrafter"/>
</dbReference>
<dbReference type="Gene3D" id="3.90.180.10">
    <property type="entry name" value="Medium-chain alcohol dehydrogenases, catalytic domain"/>
    <property type="match status" value="1"/>
</dbReference>